<dbReference type="PATRIC" id="fig|1618422.5.peg.1241"/>
<name>A0A0G0J9U2_9BACT</name>
<dbReference type="EMBL" id="LBUP01000022">
    <property type="protein sequence ID" value="KKQ64408.1"/>
    <property type="molecule type" value="Genomic_DNA"/>
</dbReference>
<dbReference type="AlphaFoldDB" id="A0A0G0J9U2"/>
<keyword evidence="1" id="KW-0808">Transferase</keyword>
<evidence type="ECO:0000313" key="2">
    <source>
        <dbReference type="Proteomes" id="UP000034235"/>
    </source>
</evidence>
<evidence type="ECO:0000313" key="1">
    <source>
        <dbReference type="EMBL" id="KKQ64408.1"/>
    </source>
</evidence>
<organism evidence="1 2">
    <name type="scientific">Candidatus Daviesbacteria bacterium GW2011_GWA2_38_24</name>
    <dbReference type="NCBI Taxonomy" id="1618422"/>
    <lineage>
        <taxon>Bacteria</taxon>
        <taxon>Candidatus Daviesiibacteriota</taxon>
    </lineage>
</organism>
<reference evidence="1 2" key="1">
    <citation type="journal article" date="2015" name="Nature">
        <title>rRNA introns, odd ribosomes, and small enigmatic genomes across a large radiation of phyla.</title>
        <authorList>
            <person name="Brown C.T."/>
            <person name="Hug L.A."/>
            <person name="Thomas B.C."/>
            <person name="Sharon I."/>
            <person name="Castelle C.J."/>
            <person name="Singh A."/>
            <person name="Wilkins M.J."/>
            <person name="Williams K.H."/>
            <person name="Banfield J.F."/>
        </authorList>
    </citation>
    <scope>NUCLEOTIDE SEQUENCE [LARGE SCALE GENOMIC DNA]</scope>
</reference>
<accession>A0A0G0J9U2</accession>
<comment type="caution">
    <text evidence="1">The sequence shown here is derived from an EMBL/GenBank/DDBJ whole genome shotgun (WGS) entry which is preliminary data.</text>
</comment>
<dbReference type="Pfam" id="PF13651">
    <property type="entry name" value="EcoRI_methylase"/>
    <property type="match status" value="1"/>
</dbReference>
<proteinExistence type="predicted"/>
<dbReference type="Proteomes" id="UP000034235">
    <property type="component" value="Unassembled WGS sequence"/>
</dbReference>
<sequence>MWLGNGFHAGNAYFSTPLAKEYGEGVYMPETGLVKFRNVCWFTNLDHGRRHQPLPLMTMKENLKYSKHKEIKGKKSYDKYDNYSAIEVSFTDAIPSDYDGIMGVPISFLDKYNPDQFEIIGMAEDNGKGFSGGIWDGKNPHCVINGENKFKRIFIKHKKNKQNNYGK</sequence>
<dbReference type="InterPro" id="IPR025247">
    <property type="entry name" value="EcoRI-like_methylase"/>
</dbReference>
<dbReference type="GO" id="GO:0008168">
    <property type="term" value="F:methyltransferase activity"/>
    <property type="evidence" value="ECO:0007669"/>
    <property type="project" value="UniProtKB-KW"/>
</dbReference>
<gene>
    <name evidence="1" type="ORF">US86_C0022G0006</name>
</gene>
<keyword evidence="1" id="KW-0489">Methyltransferase</keyword>
<protein>
    <submittedName>
        <fullName evidence="1">Site-specific DNA-methyltransferase (Adenine-specific)</fullName>
    </submittedName>
</protein>
<dbReference type="GO" id="GO:0032259">
    <property type="term" value="P:methylation"/>
    <property type="evidence" value="ECO:0007669"/>
    <property type="project" value="UniProtKB-KW"/>
</dbReference>